<reference evidence="1" key="1">
    <citation type="journal article" date="2024" name="BMC Genomics">
        <title>Functional annotation of a divergent genome using sequence and structure-based similarity.</title>
        <authorList>
            <person name="Svedberg D."/>
            <person name="Winiger R.R."/>
            <person name="Berg A."/>
            <person name="Sharma H."/>
            <person name="Tellgren-Roth C."/>
            <person name="Debrunner-Vossbrinck B.A."/>
            <person name="Vossbrinck C.R."/>
            <person name="Barandun J."/>
        </authorList>
    </citation>
    <scope>NUCLEOTIDE SEQUENCE</scope>
    <source>
        <strain evidence="1">Illinois isolate</strain>
    </source>
</reference>
<dbReference type="Proteomes" id="UP001334084">
    <property type="component" value="Chromosome 5"/>
</dbReference>
<sequence length="102" mass="12589">MCTELFQENSLSKSEILLRMDEVRLGLLNNTNKHDDLRDLKNFIIIVKDYECFDKFVELYLNFKENKEFLKILLECKEVYFERFFKYLQDLDINKNEWDLFK</sequence>
<dbReference type="EMBL" id="CP142730">
    <property type="protein sequence ID" value="WUR03641.1"/>
    <property type="molecule type" value="Genomic_DNA"/>
</dbReference>
<proteinExistence type="predicted"/>
<dbReference type="KEGG" id="vnx:VNE69_05230"/>
<organism evidence="1 2">
    <name type="scientific">Vairimorpha necatrix</name>
    <dbReference type="NCBI Taxonomy" id="6039"/>
    <lineage>
        <taxon>Eukaryota</taxon>
        <taxon>Fungi</taxon>
        <taxon>Fungi incertae sedis</taxon>
        <taxon>Microsporidia</taxon>
        <taxon>Nosematidae</taxon>
        <taxon>Vairimorpha</taxon>
    </lineage>
</organism>
<accession>A0AAX4JCG9</accession>
<protein>
    <submittedName>
        <fullName evidence="1">Uncharacterized protein</fullName>
    </submittedName>
</protein>
<evidence type="ECO:0000313" key="2">
    <source>
        <dbReference type="Proteomes" id="UP001334084"/>
    </source>
</evidence>
<evidence type="ECO:0000313" key="1">
    <source>
        <dbReference type="EMBL" id="WUR03641.1"/>
    </source>
</evidence>
<name>A0AAX4JCG9_9MICR</name>
<gene>
    <name evidence="1" type="ORF">VNE69_05230</name>
</gene>
<keyword evidence="2" id="KW-1185">Reference proteome</keyword>
<dbReference type="GeneID" id="90541454"/>
<dbReference type="RefSeq" id="XP_065329786.1">
    <property type="nucleotide sequence ID" value="XM_065473714.1"/>
</dbReference>
<dbReference type="AlphaFoldDB" id="A0AAX4JCG9"/>